<dbReference type="Pfam" id="PF00563">
    <property type="entry name" value="EAL"/>
    <property type="match status" value="1"/>
</dbReference>
<dbReference type="InterPro" id="IPR000160">
    <property type="entry name" value="GGDEF_dom"/>
</dbReference>
<dbReference type="CDD" id="cd01949">
    <property type="entry name" value="GGDEF"/>
    <property type="match status" value="1"/>
</dbReference>
<dbReference type="CDD" id="cd01948">
    <property type="entry name" value="EAL"/>
    <property type="match status" value="1"/>
</dbReference>
<dbReference type="PROSITE" id="PS50887">
    <property type="entry name" value="GGDEF"/>
    <property type="match status" value="1"/>
</dbReference>
<dbReference type="RefSeq" id="WP_206561478.1">
    <property type="nucleotide sequence ID" value="NZ_JAFKCZ010000011.1"/>
</dbReference>
<feature type="region of interest" description="Disordered" evidence="1">
    <location>
        <begin position="348"/>
        <end position="381"/>
    </location>
</feature>
<reference evidence="4" key="1">
    <citation type="submission" date="2021-02" db="EMBL/GenBank/DDBJ databases">
        <title>PHA producing bacteria isolated from coastal sediment in Guangdong, Shenzhen.</title>
        <authorList>
            <person name="Zheng W."/>
            <person name="Yu S."/>
            <person name="Huang Y."/>
        </authorList>
    </citation>
    <scope>NUCLEOTIDE SEQUENCE</scope>
    <source>
        <strain evidence="4">TN14-10</strain>
    </source>
</reference>
<evidence type="ECO:0000256" key="1">
    <source>
        <dbReference type="SAM" id="MobiDB-lite"/>
    </source>
</evidence>
<dbReference type="GO" id="GO:0071111">
    <property type="term" value="F:cyclic-guanylate-specific phosphodiesterase activity"/>
    <property type="evidence" value="ECO:0007669"/>
    <property type="project" value="InterPro"/>
</dbReference>
<dbReference type="EMBL" id="JAFKCZ010000011">
    <property type="protein sequence ID" value="MBN7798035.1"/>
    <property type="molecule type" value="Genomic_DNA"/>
</dbReference>
<sequence length="1295" mass="144681">MSEATPIKTAHNAVLELPNAIRLSGRVQPEGPGKLVLRGVRLAGGQGNSKLSLQLGTGAQLRFENLSDDGGPISDIAVTIAGIEGNDLRLALADGDAGDIAVRCQRALNAAPQSATAAPRPSRVPAQNRALLREFERRCMRELTSRFEYFLEHLANELFELSVRNSRQGSSPGDLYDTVKSLKLHHGKIASAFLDLIAQRFRDLTPARQPAYQWEKQDVAPESLDLVDLDEFEDFLAVDRMINLGKNQHEEVLEYLTVRLATAIDADPLKLRLPIHVTELCNSLQESLQGRGISHNALPRIFDYFVRHFLMELDAFYQPLNQVLVDAGLYPGLEEEIRVKGSLLERRAASQTPWRPSRPRQESPQPGTPENSPARGASQHDAMQEVVDNVVDRISASLSPEVLYQSVIDALNFKRESEGAPVADGRTGPLAEAANVVDALAGLQRDVDLRHEIGEAGSLREYLSANAERISGLQGTAGLSPDSMNQLDLVDNLFSTIKSQLDVSQQMRPALGELQVPLAKLALLEPRFFLDESHAARGVVDKLSQLAASGNFPNRMLEQRVGEIIDNIVESYDRDSGVFDSALEQIDKLVTQQASAHARNVERVVKTQEGQERLRQSKQQVDAAIRKRLDSPRVPRVLLELIDKGWRDLLVLTHVKEGPDSSSWHEHLRTLDLLVEWLAEQRGESAEDLTMQRGLESGPFIEMLEQLISSELPTNTEMAAVFEELRDVLAGEKPVDTVELDDGAYAEQEGSRQFRQRLGKTQRLRRWVDRVEQLESGTWLTYRNRQGERRRMQLAWVSPERDRYIFVNDRGQKTADMNSVQLARQLSRGAKPPSPAEKLSLVDQSMYGTLEDVQKSLSFSRNHDQLTKLINRGTFIEQVGRALRHANRKASQHAVLHLNIDKFNLVNDVYDHVTGDQVLTEFAKLLSQLHGSKISSARLGEDDFGILLVDQPLERALETAEKIRADIENSSADIDGEMVSFTVSIGVAPIMEYSPDVDTVIENAAKAMHLAKENGRNRVEQFEESSAAVQRHRAEYTRSRQDLEKALATERFVLRAQPIVQTAVNGSQPTSRHFELLLGMREKDGSTGSPEKFIAAAERHGFMVSVDRWVIKEAFRWISRLMDAQKVVPSLSINLSGTSITDDGFMDYLFEQISEFGVGTNRLCFEITETGTITNLVKAADFVRAFRNIGCKFSLDDFGTGLASHNYLRELPVDYVKIDGTFITGIDDNRNDFTMARSINDLAHFLGQETIAESVENDRIIARLEEIGVDYLQGWGIGHPRPLEEITRELSSIDK</sequence>
<dbReference type="InterPro" id="IPR050706">
    <property type="entry name" value="Cyclic-di-GMP_PDE-like"/>
</dbReference>
<protein>
    <submittedName>
        <fullName evidence="4">DUF1631 family protein</fullName>
    </submittedName>
</protein>
<dbReference type="PROSITE" id="PS50883">
    <property type="entry name" value="EAL"/>
    <property type="match status" value="1"/>
</dbReference>
<dbReference type="Proteomes" id="UP000664303">
    <property type="component" value="Unassembled WGS sequence"/>
</dbReference>
<dbReference type="PANTHER" id="PTHR33121">
    <property type="entry name" value="CYCLIC DI-GMP PHOSPHODIESTERASE PDEF"/>
    <property type="match status" value="1"/>
</dbReference>
<dbReference type="Pfam" id="PF07793">
    <property type="entry name" value="DUF1631"/>
    <property type="match status" value="1"/>
</dbReference>
<dbReference type="Gene3D" id="3.20.20.450">
    <property type="entry name" value="EAL domain"/>
    <property type="match status" value="1"/>
</dbReference>
<dbReference type="InterPro" id="IPR012434">
    <property type="entry name" value="DUF1631"/>
</dbReference>
<evidence type="ECO:0000259" key="2">
    <source>
        <dbReference type="PROSITE" id="PS50883"/>
    </source>
</evidence>
<dbReference type="InterPro" id="IPR001633">
    <property type="entry name" value="EAL_dom"/>
</dbReference>
<feature type="domain" description="GGDEF" evidence="3">
    <location>
        <begin position="891"/>
        <end position="1024"/>
    </location>
</feature>
<name>A0A939DGS8_9GAMM</name>
<dbReference type="Gene3D" id="3.30.70.270">
    <property type="match status" value="1"/>
</dbReference>
<dbReference type="InterPro" id="IPR043128">
    <property type="entry name" value="Rev_trsase/Diguanyl_cyclase"/>
</dbReference>
<organism evidence="4 5">
    <name type="scientific">Parahaliea mediterranea</name>
    <dbReference type="NCBI Taxonomy" id="651086"/>
    <lineage>
        <taxon>Bacteria</taxon>
        <taxon>Pseudomonadati</taxon>
        <taxon>Pseudomonadota</taxon>
        <taxon>Gammaproteobacteria</taxon>
        <taxon>Cellvibrionales</taxon>
        <taxon>Halieaceae</taxon>
        <taxon>Parahaliea</taxon>
    </lineage>
</organism>
<dbReference type="SMART" id="SM00267">
    <property type="entry name" value="GGDEF"/>
    <property type="match status" value="1"/>
</dbReference>
<dbReference type="PANTHER" id="PTHR33121:SF23">
    <property type="entry name" value="CYCLIC DI-GMP PHOSPHODIESTERASE PDEB"/>
    <property type="match status" value="1"/>
</dbReference>
<dbReference type="NCBIfam" id="TIGR00254">
    <property type="entry name" value="GGDEF"/>
    <property type="match status" value="1"/>
</dbReference>
<evidence type="ECO:0000313" key="5">
    <source>
        <dbReference type="Proteomes" id="UP000664303"/>
    </source>
</evidence>
<dbReference type="InterPro" id="IPR035919">
    <property type="entry name" value="EAL_sf"/>
</dbReference>
<keyword evidence="5" id="KW-1185">Reference proteome</keyword>
<dbReference type="InterPro" id="IPR029787">
    <property type="entry name" value="Nucleotide_cyclase"/>
</dbReference>
<dbReference type="SMART" id="SM00052">
    <property type="entry name" value="EAL"/>
    <property type="match status" value="1"/>
</dbReference>
<feature type="domain" description="EAL" evidence="2">
    <location>
        <begin position="1036"/>
        <end position="1294"/>
    </location>
</feature>
<dbReference type="Pfam" id="PF00990">
    <property type="entry name" value="GGDEF"/>
    <property type="match status" value="1"/>
</dbReference>
<dbReference type="SUPFAM" id="SSF141868">
    <property type="entry name" value="EAL domain-like"/>
    <property type="match status" value="1"/>
</dbReference>
<proteinExistence type="predicted"/>
<evidence type="ECO:0000313" key="4">
    <source>
        <dbReference type="EMBL" id="MBN7798035.1"/>
    </source>
</evidence>
<gene>
    <name evidence="4" type="ORF">JYP50_15610</name>
</gene>
<evidence type="ECO:0000259" key="3">
    <source>
        <dbReference type="PROSITE" id="PS50887"/>
    </source>
</evidence>
<dbReference type="SUPFAM" id="SSF55073">
    <property type="entry name" value="Nucleotide cyclase"/>
    <property type="match status" value="1"/>
</dbReference>
<accession>A0A939DGS8</accession>
<comment type="caution">
    <text evidence="4">The sequence shown here is derived from an EMBL/GenBank/DDBJ whole genome shotgun (WGS) entry which is preliminary data.</text>
</comment>